<dbReference type="InterPro" id="IPR008984">
    <property type="entry name" value="SMAD_FHA_dom_sf"/>
</dbReference>
<organism evidence="1 2">
    <name type="scientific">Nocardioides bruguierae</name>
    <dbReference type="NCBI Taxonomy" id="2945102"/>
    <lineage>
        <taxon>Bacteria</taxon>
        <taxon>Bacillati</taxon>
        <taxon>Actinomycetota</taxon>
        <taxon>Actinomycetes</taxon>
        <taxon>Propionibacteriales</taxon>
        <taxon>Nocardioidaceae</taxon>
        <taxon>Nocardioides</taxon>
    </lineage>
</organism>
<dbReference type="CDD" id="cd00060">
    <property type="entry name" value="FHA"/>
    <property type="match status" value="1"/>
</dbReference>
<sequence>MSTPTDEGEGTLAPVVRLTERSRTDLPGGFRAIRARRRREAERTARVPEPGEVAHVAGEVRVAVGSGSLVFGSHPSCDVVLPGLHARHAVLGRDGAGRLVLSALSGSTRVDGVPVLNQVVDEAARVVMAGHRIALLLPRPAPRLV</sequence>
<protein>
    <submittedName>
        <fullName evidence="1">FHA domain-containing protein</fullName>
    </submittedName>
</protein>
<dbReference type="RefSeq" id="WP_250826115.1">
    <property type="nucleotide sequence ID" value="NZ_JAMOIL010000002.1"/>
</dbReference>
<evidence type="ECO:0000313" key="2">
    <source>
        <dbReference type="Proteomes" id="UP001139485"/>
    </source>
</evidence>
<dbReference type="Proteomes" id="UP001139485">
    <property type="component" value="Unassembled WGS sequence"/>
</dbReference>
<dbReference type="EMBL" id="JAMOIL010000002">
    <property type="protein sequence ID" value="MCM0619241.1"/>
    <property type="molecule type" value="Genomic_DNA"/>
</dbReference>
<dbReference type="AlphaFoldDB" id="A0A9X2D4L5"/>
<gene>
    <name evidence="1" type="ORF">M8330_02885</name>
</gene>
<reference evidence="1" key="1">
    <citation type="submission" date="2022-05" db="EMBL/GenBank/DDBJ databases">
        <authorList>
            <person name="Tuo L."/>
        </authorList>
    </citation>
    <scope>NUCLEOTIDE SEQUENCE</scope>
    <source>
        <strain evidence="1">BSK12Z-4</strain>
    </source>
</reference>
<dbReference type="SUPFAM" id="SSF49879">
    <property type="entry name" value="SMAD/FHA domain"/>
    <property type="match status" value="1"/>
</dbReference>
<name>A0A9X2D4L5_9ACTN</name>
<proteinExistence type="predicted"/>
<comment type="caution">
    <text evidence="1">The sequence shown here is derived from an EMBL/GenBank/DDBJ whole genome shotgun (WGS) entry which is preliminary data.</text>
</comment>
<keyword evidence="2" id="KW-1185">Reference proteome</keyword>
<accession>A0A9X2D4L5</accession>
<evidence type="ECO:0000313" key="1">
    <source>
        <dbReference type="EMBL" id="MCM0619241.1"/>
    </source>
</evidence>